<dbReference type="PANTHER" id="PTHR46553">
    <property type="entry name" value="ADENINE NUCLEOTIDE ALPHA HYDROLASES-LIKE SUPERFAMILY PROTEIN"/>
    <property type="match status" value="1"/>
</dbReference>
<proteinExistence type="inferred from homology"/>
<dbReference type="RefSeq" id="WP_043910327.1">
    <property type="nucleotide sequence ID" value="NZ_JXZB01000002.1"/>
</dbReference>
<dbReference type="Pfam" id="PF00582">
    <property type="entry name" value="Usp"/>
    <property type="match status" value="1"/>
</dbReference>
<dbReference type="EMBL" id="JXZB01000002">
    <property type="protein sequence ID" value="KIQ64637.1"/>
    <property type="molecule type" value="Genomic_DNA"/>
</dbReference>
<keyword evidence="4" id="KW-1185">Reference proteome</keyword>
<dbReference type="InterPro" id="IPR006016">
    <property type="entry name" value="UspA"/>
</dbReference>
<evidence type="ECO:0000256" key="1">
    <source>
        <dbReference type="ARBA" id="ARBA00008791"/>
    </source>
</evidence>
<evidence type="ECO:0000313" key="4">
    <source>
        <dbReference type="Proteomes" id="UP000032066"/>
    </source>
</evidence>
<dbReference type="InterPro" id="IPR014729">
    <property type="entry name" value="Rossmann-like_a/b/a_fold"/>
</dbReference>
<comment type="caution">
    <text evidence="3">The sequence shown here is derived from an EMBL/GenBank/DDBJ whole genome shotgun (WGS) entry which is preliminary data.</text>
</comment>
<dbReference type="OrthoDB" id="6174426at2"/>
<dbReference type="PATRIC" id="fig|2064.6.peg.2217"/>
<dbReference type="SUPFAM" id="SSF52402">
    <property type="entry name" value="Adenine nucleotide alpha hydrolases-like"/>
    <property type="match status" value="1"/>
</dbReference>
<dbReference type="STRING" id="2064.TR51_10425"/>
<reference evidence="3 4" key="1">
    <citation type="submission" date="2015-02" db="EMBL/GenBank/DDBJ databases">
        <title>Draft genome sequence of Kitasatospora griseola MF730-N6, a bafilomycin, terpentecin and satosporin producer.</title>
        <authorList>
            <person name="Arens J.C."/>
            <person name="Haltli B."/>
            <person name="Kerr R.G."/>
        </authorList>
    </citation>
    <scope>NUCLEOTIDE SEQUENCE [LARGE SCALE GENOMIC DNA]</scope>
    <source>
        <strain evidence="3 4">MF730-N6</strain>
    </source>
</reference>
<gene>
    <name evidence="3" type="ORF">TR51_10425</name>
</gene>
<comment type="similarity">
    <text evidence="1">Belongs to the universal stress protein A family.</text>
</comment>
<organism evidence="3 4">
    <name type="scientific">Kitasatospora griseola</name>
    <name type="common">Streptomyces griseolosporeus</name>
    <dbReference type="NCBI Taxonomy" id="2064"/>
    <lineage>
        <taxon>Bacteria</taxon>
        <taxon>Bacillati</taxon>
        <taxon>Actinomycetota</taxon>
        <taxon>Actinomycetes</taxon>
        <taxon>Kitasatosporales</taxon>
        <taxon>Streptomycetaceae</taxon>
        <taxon>Kitasatospora</taxon>
    </lineage>
</organism>
<dbReference type="Gene3D" id="3.40.50.620">
    <property type="entry name" value="HUPs"/>
    <property type="match status" value="1"/>
</dbReference>
<dbReference type="InterPro" id="IPR006015">
    <property type="entry name" value="Universal_stress_UspA"/>
</dbReference>
<protein>
    <recommendedName>
        <fullName evidence="2">UspA domain-containing protein</fullName>
    </recommendedName>
</protein>
<dbReference type="PANTHER" id="PTHR46553:SF3">
    <property type="entry name" value="ADENINE NUCLEOTIDE ALPHA HYDROLASES-LIKE SUPERFAMILY PROTEIN"/>
    <property type="match status" value="1"/>
</dbReference>
<dbReference type="PRINTS" id="PR01438">
    <property type="entry name" value="UNVRSLSTRESS"/>
</dbReference>
<sequence length="154" mass="15792">MSGQVGRSARIVVGVDGSPSSRAALAWAARQAELTGSTVDAVLAWRYPAGYGWPASVVPPFDFVGNADRALAEAVAEAAAEHPQVEIREHVVQDHPAAALLKAADGAQLLVVGSRGYGGFAEALLGSVSQHCVHHARCPVVVVRAATPGPGTKP</sequence>
<feature type="domain" description="UspA" evidence="2">
    <location>
        <begin position="10"/>
        <end position="144"/>
    </location>
</feature>
<evidence type="ECO:0000313" key="3">
    <source>
        <dbReference type="EMBL" id="KIQ64637.1"/>
    </source>
</evidence>
<name>A0A0D0PW93_KITGR</name>
<dbReference type="Proteomes" id="UP000032066">
    <property type="component" value="Unassembled WGS sequence"/>
</dbReference>
<evidence type="ECO:0000259" key="2">
    <source>
        <dbReference type="Pfam" id="PF00582"/>
    </source>
</evidence>
<accession>A0A0D0PW93</accession>
<dbReference type="AlphaFoldDB" id="A0A0D0PW93"/>